<comment type="function">
    <text evidence="2">Hydrolyzes RNA 2',3'-cyclic phosphodiester to an RNA 2'-phosphomonoester.</text>
</comment>
<sequence>MRSFIAIPLPEEFLEGTVAVQQGLAPVMNGRFTPRENLHLTLAFLGDIDERETRAAMDAMDAAVEDAGEVRLAPASLGSFDRKKDSMFWLGLDKDLGLMTLQARLVEELASRGVPFERRAYLPHITLARRASMRSGELKGLAFPLPQAAEQVTLFRSELTPEGSR</sequence>
<dbReference type="HAMAP" id="MF_01940">
    <property type="entry name" value="RNA_CPDase"/>
    <property type="match status" value="1"/>
</dbReference>
<comment type="caution">
    <text evidence="3">The sequence shown here is derived from an EMBL/GenBank/DDBJ whole genome shotgun (WGS) entry which is preliminary data.</text>
</comment>
<name>A0ABT6ZHY9_9ACTN</name>
<organism evidence="3 4">
    <name type="scientific">Kribbibacterium absianum</name>
    <dbReference type="NCBI Taxonomy" id="3044210"/>
    <lineage>
        <taxon>Bacteria</taxon>
        <taxon>Bacillati</taxon>
        <taxon>Actinomycetota</taxon>
        <taxon>Coriobacteriia</taxon>
        <taxon>Coriobacteriales</taxon>
        <taxon>Kribbibacteriaceae</taxon>
        <taxon>Kribbibacterium</taxon>
    </lineage>
</organism>
<protein>
    <recommendedName>
        <fullName evidence="2">RNA 2',3'-cyclic phosphodiesterase</fullName>
        <shortName evidence="2">RNA 2',3'-CPDase</shortName>
        <ecNumber evidence="2">3.1.4.58</ecNumber>
    </recommendedName>
</protein>
<dbReference type="RefSeq" id="WP_283712308.1">
    <property type="nucleotide sequence ID" value="NZ_JASJEW010000001.1"/>
</dbReference>
<dbReference type="EMBL" id="JASJEX010000001">
    <property type="protein sequence ID" value="MDJ1128665.1"/>
    <property type="molecule type" value="Genomic_DNA"/>
</dbReference>
<dbReference type="Gene3D" id="3.90.1140.10">
    <property type="entry name" value="Cyclic phosphodiesterase"/>
    <property type="match status" value="1"/>
</dbReference>
<keyword evidence="4" id="KW-1185">Reference proteome</keyword>
<proteinExistence type="inferred from homology"/>
<evidence type="ECO:0000256" key="1">
    <source>
        <dbReference type="ARBA" id="ARBA00022801"/>
    </source>
</evidence>
<feature type="active site" description="Proton donor" evidence="2">
    <location>
        <position position="39"/>
    </location>
</feature>
<dbReference type="Proteomes" id="UP001431693">
    <property type="component" value="Unassembled WGS sequence"/>
</dbReference>
<dbReference type="NCBIfam" id="TIGR02258">
    <property type="entry name" value="2_5_ligase"/>
    <property type="match status" value="1"/>
</dbReference>
<dbReference type="EC" id="3.1.4.58" evidence="2"/>
<dbReference type="PANTHER" id="PTHR35561">
    <property type="entry name" value="RNA 2',3'-CYCLIC PHOSPHODIESTERASE"/>
    <property type="match status" value="1"/>
</dbReference>
<evidence type="ECO:0000313" key="4">
    <source>
        <dbReference type="Proteomes" id="UP001431693"/>
    </source>
</evidence>
<gene>
    <name evidence="3" type="primary">thpR</name>
    <name evidence="3" type="ORF">QJ043_01000</name>
</gene>
<evidence type="ECO:0000313" key="3">
    <source>
        <dbReference type="EMBL" id="MDJ1128665.1"/>
    </source>
</evidence>
<evidence type="ECO:0000256" key="2">
    <source>
        <dbReference type="HAMAP-Rule" id="MF_01940"/>
    </source>
</evidence>
<comment type="similarity">
    <text evidence="2">Belongs to the 2H phosphoesterase superfamily. ThpR family.</text>
</comment>
<keyword evidence="1 2" id="KW-0378">Hydrolase</keyword>
<feature type="active site" description="Proton acceptor" evidence="2">
    <location>
        <position position="124"/>
    </location>
</feature>
<dbReference type="InterPro" id="IPR004175">
    <property type="entry name" value="RNA_CPDase"/>
</dbReference>
<feature type="short sequence motif" description="HXTX 2" evidence="2">
    <location>
        <begin position="124"/>
        <end position="127"/>
    </location>
</feature>
<feature type="short sequence motif" description="HXTX 1" evidence="2">
    <location>
        <begin position="39"/>
        <end position="42"/>
    </location>
</feature>
<dbReference type="InterPro" id="IPR009097">
    <property type="entry name" value="Cyclic_Pdiesterase"/>
</dbReference>
<accession>A0ABT6ZHY9</accession>
<dbReference type="PANTHER" id="PTHR35561:SF1">
    <property type="entry name" value="RNA 2',3'-CYCLIC PHOSPHODIESTERASE"/>
    <property type="match status" value="1"/>
</dbReference>
<dbReference type="Pfam" id="PF13563">
    <property type="entry name" value="2_5_RNA_ligase2"/>
    <property type="match status" value="1"/>
</dbReference>
<reference evidence="3" key="1">
    <citation type="submission" date="2023-05" db="EMBL/GenBank/DDBJ databases">
        <title>[olsenella] sp. nov., isolated from a pig farm feces dump.</title>
        <authorList>
            <person name="Chang Y.-H."/>
        </authorList>
    </citation>
    <scope>NUCLEOTIDE SEQUENCE</scope>
    <source>
        <strain evidence="3">YH-ols2217</strain>
    </source>
</reference>
<comment type="catalytic activity">
    <reaction evidence="2">
        <text>a 3'-end 2',3'-cyclophospho-ribonucleotide-RNA + H2O = a 3'-end 2'-phospho-ribonucleotide-RNA + H(+)</text>
        <dbReference type="Rhea" id="RHEA:11828"/>
        <dbReference type="Rhea" id="RHEA-COMP:10464"/>
        <dbReference type="Rhea" id="RHEA-COMP:17353"/>
        <dbReference type="ChEBI" id="CHEBI:15377"/>
        <dbReference type="ChEBI" id="CHEBI:15378"/>
        <dbReference type="ChEBI" id="CHEBI:83064"/>
        <dbReference type="ChEBI" id="CHEBI:173113"/>
        <dbReference type="EC" id="3.1.4.58"/>
    </reaction>
</comment>
<dbReference type="SUPFAM" id="SSF55144">
    <property type="entry name" value="LigT-like"/>
    <property type="match status" value="1"/>
</dbReference>